<dbReference type="PANTHER" id="PTHR13132">
    <property type="entry name" value="ALPHA- 1,6 -FUCOSYLTRANSFERASE"/>
    <property type="match status" value="1"/>
</dbReference>
<evidence type="ECO:0000313" key="3">
    <source>
        <dbReference type="Proteomes" id="UP000037460"/>
    </source>
</evidence>
<proteinExistence type="predicted"/>
<dbReference type="GO" id="GO:0006487">
    <property type="term" value="P:protein N-linked glycosylation"/>
    <property type="evidence" value="ECO:0007669"/>
    <property type="project" value="TreeGrafter"/>
</dbReference>
<accession>A0A0M0K9B9</accession>
<name>A0A0M0K9B9_9EUKA</name>
<feature type="chain" id="PRO_5005602557" evidence="1">
    <location>
        <begin position="18"/>
        <end position="472"/>
    </location>
</feature>
<comment type="caution">
    <text evidence="2">The sequence shown here is derived from an EMBL/GenBank/DDBJ whole genome shotgun (WGS) entry which is preliminary data.</text>
</comment>
<dbReference type="Proteomes" id="UP000037460">
    <property type="component" value="Unassembled WGS sequence"/>
</dbReference>
<gene>
    <name evidence="2" type="ORF">Ctob_015577</name>
</gene>
<dbReference type="EMBL" id="JWZX01001028">
    <property type="protein sequence ID" value="KOO34973.1"/>
    <property type="molecule type" value="Genomic_DNA"/>
</dbReference>
<dbReference type="PANTHER" id="PTHR13132:SF29">
    <property type="entry name" value="ALPHA-(1,6)-FUCOSYLTRANSFERASE"/>
    <property type="match status" value="1"/>
</dbReference>
<feature type="signal peptide" evidence="1">
    <location>
        <begin position="1"/>
        <end position="17"/>
    </location>
</feature>
<dbReference type="AlphaFoldDB" id="A0A0M0K9B9"/>
<organism evidence="2 3">
    <name type="scientific">Chrysochromulina tobinii</name>
    <dbReference type="NCBI Taxonomy" id="1460289"/>
    <lineage>
        <taxon>Eukaryota</taxon>
        <taxon>Haptista</taxon>
        <taxon>Haptophyta</taxon>
        <taxon>Prymnesiophyceae</taxon>
        <taxon>Prymnesiales</taxon>
        <taxon>Chrysochromulinaceae</taxon>
        <taxon>Chrysochromulina</taxon>
    </lineage>
</organism>
<evidence type="ECO:0000256" key="1">
    <source>
        <dbReference type="SAM" id="SignalP"/>
    </source>
</evidence>
<keyword evidence="1" id="KW-0732">Signal</keyword>
<reference evidence="3" key="1">
    <citation type="journal article" date="2015" name="PLoS Genet.">
        <title>Genome Sequence and Transcriptome Analyses of Chrysochromulina tobin: Metabolic Tools for Enhanced Algal Fitness in the Prominent Order Prymnesiales (Haptophyceae).</title>
        <authorList>
            <person name="Hovde B.T."/>
            <person name="Deodato C.R."/>
            <person name="Hunsperger H.M."/>
            <person name="Ryken S.A."/>
            <person name="Yost W."/>
            <person name="Jha R.K."/>
            <person name="Patterson J."/>
            <person name="Monnat R.J. Jr."/>
            <person name="Barlow S.B."/>
            <person name="Starkenburg S.R."/>
            <person name="Cattolico R.A."/>
        </authorList>
    </citation>
    <scope>NUCLEOTIDE SEQUENCE</scope>
    <source>
        <strain evidence="3">CCMP291</strain>
    </source>
</reference>
<dbReference type="GO" id="GO:0046921">
    <property type="term" value="F:alpha-(1-&gt;6)-fucosyltransferase activity"/>
    <property type="evidence" value="ECO:0007669"/>
    <property type="project" value="TreeGrafter"/>
</dbReference>
<dbReference type="Gene3D" id="3.40.50.11350">
    <property type="match status" value="1"/>
</dbReference>
<protein>
    <submittedName>
        <fullName evidence="2">Uncharacterized protein</fullName>
    </submittedName>
</protein>
<evidence type="ECO:0000313" key="2">
    <source>
        <dbReference type="EMBL" id="KOO34973.1"/>
    </source>
</evidence>
<sequence>MAPTAVVVALLLAQCRRDSPVTVSDADVEKVRADDLAHLAKREIDPAAVRALDGGACKGKGSTQDGVAEDLNGKCIDFGTPWTILPAEDGSHSHTPMTFLPPVSNVRAPAAPEVAQHAAKLRAAVLGMQFPAMCPQQGRGVMYYHTLPQVGFGSVIEYATMHQARALAIQTQFRVGAESSVAWASSWFCGPERSLACYFNMTSCCAPVQTQNGQPLILARRRDPINTAARGFNEYGSMWVYSQLTYLLFENLTPHTRKALAERRATTLATNLRSMSTLLPPRHGVGDAAAGASRPLVIGMHIRRGDSCSNGRYCPKNLTSSYFAAAAQLRATYGANHILLATDDGEAASMCAQRHMGFVCTTQSIERSKFLNGNVAGTAGLIENRVAQHDQKDDPLSGSAVSLDALADIDMLADADMFVLLFRSCFARVAYGLALARNNRPPPVISLEAPWSPSRMGKLAGGKMLGRKMDTA</sequence>
<keyword evidence="3" id="KW-1185">Reference proteome</keyword>